<evidence type="ECO:0000313" key="4">
    <source>
        <dbReference type="Proteomes" id="UP000789595"/>
    </source>
</evidence>
<name>A0A7S3ZS11_9STRA</name>
<feature type="domain" description="Aminotransferase class I/classII large" evidence="1">
    <location>
        <begin position="610"/>
        <end position="754"/>
    </location>
</feature>
<dbReference type="InterPro" id="IPR015424">
    <property type="entry name" value="PyrdxlP-dep_Trfase"/>
</dbReference>
<dbReference type="Gene3D" id="3.90.1150.10">
    <property type="entry name" value="Aspartate Aminotransferase, domain 1"/>
    <property type="match status" value="1"/>
</dbReference>
<dbReference type="InterPro" id="IPR015422">
    <property type="entry name" value="PyrdxlP-dep_Trfase_small"/>
</dbReference>
<sequence length="930" mass="102329">MLFVQRARHAAAALAKTPVHARTLASLPDQGPEVVSGLQPSKVDAANKLGFKEDEGIVAFGAGAVNNTLLALMSQVSSNLSLVSRYADDIEKDGVTLHHRGDEYVVPAGDIKLPQTSVIKELGEKIASPRIVLNGRQLGGDYDEIFDSMGPATEFVVTAQNGPSARMLADAAQKYVERHPEKKAILENVVGIDAAMFVKMSATDTRAATVLQPGAKWVFGAYELLGGGGVALNQEVSPKTLEKAQNFTEWFKLLDATDAGAEDTHVTLRPEAVSGKLAKTANNIGGNYGAAIVTKVVQHHAELNGKTLEGPLPYGVLHPDFDVEGAFGELVGQDRLGVVRDQIAAARDMSLKAVGEYHDVHEELFEDVGINKASVLDAAKLYWTELDDNGKRIPSNHPPTHALAVFERRPSEPLLEDVIDAVGVCQTPEMRALLEAFRRVEGDNEPLSNDFKWNEERSWLETPEVDTIKTNVEAAYDPVQLVKIQAHHFQKPVIPDTFVTGLRDMGEHAMSFQERLGEYKAFYENLQVTSGLPGASSSSPVPPPPFYNLTIGGVYRDTPDRTEFKNVSRGYVTHATPKDKQIVADIFQRLGVDVQPRQVAISALRSKVLLQHLLSLFKPGKVVCHVPTYASTIDAARNTSQHEIVEVQPGGRFKALFEATRKASAEALPDEPVVLLLLEPHNPTAITMNEEEVEEFHAVVRDCPNVSVIHDIAYQGYQPQQQDSGKRYRDDGMPHKNQIYVAVLSTSKSMYASGQPALYMADKDSLPFLVDHYQRVATGPTSVFVHDLPYYRDTLDDAYMPSVWEKLQKPMLAFVDEHKARWGCDYLARPDGPPFITLDVRDKLEKLGLSNKGFRELSLRLGCPVLVDTGVLRIALTGFDKSKHDEVLPKILERLDFIMSLGPDDEIVTTFKQYNPFYASTGKSSKTVMG</sequence>
<dbReference type="EMBL" id="CAKKNE010000005">
    <property type="protein sequence ID" value="CAH0378163.1"/>
    <property type="molecule type" value="Genomic_DNA"/>
</dbReference>
<dbReference type="SUPFAM" id="SSF53383">
    <property type="entry name" value="PLP-dependent transferases"/>
    <property type="match status" value="1"/>
</dbReference>
<dbReference type="Proteomes" id="UP000789595">
    <property type="component" value="Unassembled WGS sequence"/>
</dbReference>
<dbReference type="GO" id="GO:0030170">
    <property type="term" value="F:pyridoxal phosphate binding"/>
    <property type="evidence" value="ECO:0007669"/>
    <property type="project" value="InterPro"/>
</dbReference>
<dbReference type="InterPro" id="IPR004839">
    <property type="entry name" value="Aminotransferase_I/II_large"/>
</dbReference>
<proteinExistence type="predicted"/>
<evidence type="ECO:0000313" key="2">
    <source>
        <dbReference type="EMBL" id="CAE0692030.1"/>
    </source>
</evidence>
<dbReference type="InterPro" id="IPR015421">
    <property type="entry name" value="PyrdxlP-dep_Trfase_major"/>
</dbReference>
<evidence type="ECO:0000313" key="3">
    <source>
        <dbReference type="EMBL" id="CAH0378163.1"/>
    </source>
</evidence>
<gene>
    <name evidence="2" type="ORF">PCAL00307_LOCUS7466</name>
    <name evidence="3" type="ORF">PECAL_5P26830</name>
</gene>
<dbReference type="AlphaFoldDB" id="A0A7S3ZS11"/>
<protein>
    <recommendedName>
        <fullName evidence="1">Aminotransferase class I/classII large domain-containing protein</fullName>
    </recommendedName>
</protein>
<reference evidence="2" key="1">
    <citation type="submission" date="2021-01" db="EMBL/GenBank/DDBJ databases">
        <authorList>
            <person name="Corre E."/>
            <person name="Pelletier E."/>
            <person name="Niang G."/>
            <person name="Scheremetjew M."/>
            <person name="Finn R."/>
            <person name="Kale V."/>
            <person name="Holt S."/>
            <person name="Cochrane G."/>
            <person name="Meng A."/>
            <person name="Brown T."/>
            <person name="Cohen L."/>
        </authorList>
    </citation>
    <scope>NUCLEOTIDE SEQUENCE</scope>
    <source>
        <strain evidence="2">CCMP1756</strain>
    </source>
</reference>
<reference evidence="3" key="2">
    <citation type="submission" date="2021-11" db="EMBL/GenBank/DDBJ databases">
        <authorList>
            <consortium name="Genoscope - CEA"/>
            <person name="William W."/>
        </authorList>
    </citation>
    <scope>NUCLEOTIDE SEQUENCE</scope>
</reference>
<evidence type="ECO:0000259" key="1">
    <source>
        <dbReference type="Pfam" id="PF00155"/>
    </source>
</evidence>
<dbReference type="Pfam" id="PF00155">
    <property type="entry name" value="Aminotran_1_2"/>
    <property type="match status" value="1"/>
</dbReference>
<organism evidence="2">
    <name type="scientific">Pelagomonas calceolata</name>
    <dbReference type="NCBI Taxonomy" id="35677"/>
    <lineage>
        <taxon>Eukaryota</taxon>
        <taxon>Sar</taxon>
        <taxon>Stramenopiles</taxon>
        <taxon>Ochrophyta</taxon>
        <taxon>Pelagophyceae</taxon>
        <taxon>Pelagomonadales</taxon>
        <taxon>Pelagomonadaceae</taxon>
        <taxon>Pelagomonas</taxon>
    </lineage>
</organism>
<accession>A0A7S3ZS11</accession>
<dbReference type="Gene3D" id="3.40.640.10">
    <property type="entry name" value="Type I PLP-dependent aspartate aminotransferase-like (Major domain)"/>
    <property type="match status" value="1"/>
</dbReference>
<dbReference type="EMBL" id="HBIW01008787">
    <property type="protein sequence ID" value="CAE0692030.1"/>
    <property type="molecule type" value="Transcribed_RNA"/>
</dbReference>
<keyword evidence="4" id="KW-1185">Reference proteome</keyword>